<dbReference type="EMBL" id="JAECVW010000001">
    <property type="protein sequence ID" value="MBH8594092.1"/>
    <property type="molecule type" value="Genomic_DNA"/>
</dbReference>
<dbReference type="AlphaFoldDB" id="A0A8I1A230"/>
<dbReference type="InterPro" id="IPR010572">
    <property type="entry name" value="Tail_dom"/>
</dbReference>
<feature type="domain" description="Tail spike" evidence="2">
    <location>
        <begin position="95"/>
        <end position="377"/>
    </location>
</feature>
<evidence type="ECO:0000256" key="1">
    <source>
        <dbReference type="SAM" id="MobiDB-lite"/>
    </source>
</evidence>
<organism evidence="4 5">
    <name type="scientific">Thermoactinomyces intermedius</name>
    <dbReference type="NCBI Taxonomy" id="2024"/>
    <lineage>
        <taxon>Bacteria</taxon>
        <taxon>Bacillati</taxon>
        <taxon>Bacillota</taxon>
        <taxon>Bacilli</taxon>
        <taxon>Bacillales</taxon>
        <taxon>Thermoactinomycetaceae</taxon>
        <taxon>Thermoactinomyces</taxon>
    </lineage>
</organism>
<dbReference type="SUPFAM" id="SSF51126">
    <property type="entry name" value="Pectin lyase-like"/>
    <property type="match status" value="1"/>
</dbReference>
<evidence type="ECO:0000259" key="3">
    <source>
        <dbReference type="Pfam" id="PF18994"/>
    </source>
</evidence>
<feature type="compositionally biased region" description="Polar residues" evidence="1">
    <location>
        <begin position="758"/>
        <end position="774"/>
    </location>
</feature>
<dbReference type="Pfam" id="PF18994">
    <property type="entry name" value="Prophage_tailD1"/>
    <property type="match status" value="1"/>
</dbReference>
<dbReference type="InterPro" id="IPR044051">
    <property type="entry name" value="Prophage_tail_N"/>
</dbReference>
<protein>
    <submittedName>
        <fullName evidence="4">Phage tail protein</fullName>
    </submittedName>
</protein>
<comment type="caution">
    <text evidence="4">The sequence shown here is derived from an EMBL/GenBank/DDBJ whole genome shotgun (WGS) entry which is preliminary data.</text>
</comment>
<dbReference type="Gene3D" id="3.30.1910.20">
    <property type="entry name" value="asparaginyl-tRNA synthetase, N-terminal domain"/>
    <property type="match status" value="1"/>
</dbReference>
<dbReference type="Pfam" id="PF06605">
    <property type="entry name" value="Prophage_tail"/>
    <property type="match status" value="1"/>
</dbReference>
<keyword evidence="5" id="KW-1185">Reference proteome</keyword>
<dbReference type="RefSeq" id="WP_181729152.1">
    <property type="nucleotide sequence ID" value="NZ_JACEIR010000001.1"/>
</dbReference>
<dbReference type="NCBIfam" id="TIGR01665">
    <property type="entry name" value="put_anti_recept"/>
    <property type="match status" value="1"/>
</dbReference>
<evidence type="ECO:0000313" key="4">
    <source>
        <dbReference type="EMBL" id="MBH8594092.1"/>
    </source>
</evidence>
<feature type="domain" description="Prophage endopeptidase tail N-terminal" evidence="3">
    <location>
        <begin position="4"/>
        <end position="92"/>
    </location>
</feature>
<accession>A0A8I1A230</accession>
<reference evidence="4 5" key="1">
    <citation type="submission" date="2020-12" db="EMBL/GenBank/DDBJ databases">
        <title>WGS of Thermoactinomyces spp.</title>
        <authorList>
            <person name="Cheng K."/>
        </authorList>
    </citation>
    <scope>NUCLEOTIDE SEQUENCE [LARGE SCALE GENOMIC DNA]</scope>
    <source>
        <strain evidence="5">CICC 10671\DSM 43846</strain>
    </source>
</reference>
<proteinExistence type="predicted"/>
<feature type="region of interest" description="Disordered" evidence="1">
    <location>
        <begin position="745"/>
        <end position="781"/>
    </location>
</feature>
<dbReference type="Proteomes" id="UP000633619">
    <property type="component" value="Unassembled WGS sequence"/>
</dbReference>
<name>A0A8I1A230_THEIN</name>
<evidence type="ECO:0000313" key="5">
    <source>
        <dbReference type="Proteomes" id="UP000633619"/>
    </source>
</evidence>
<dbReference type="InterPro" id="IPR007119">
    <property type="entry name" value="Phage_tail_spike_N"/>
</dbReference>
<evidence type="ECO:0000259" key="2">
    <source>
        <dbReference type="Pfam" id="PF06605"/>
    </source>
</evidence>
<gene>
    <name evidence="4" type="ORF">I8U20_01960</name>
</gene>
<dbReference type="InterPro" id="IPR011050">
    <property type="entry name" value="Pectin_lyase_fold/virulence"/>
</dbReference>
<sequence length="935" mass="103529">MKLWILNRDEKIETILQNGSNPTILDAVHREQVNGENVLEFSVPANHPKAQFVVEENIVLYQDIDGVWQEFVIKEIEDEHGEDFVRHAYCEHAYTELNDYIIRDIRPENRDAEYMLNQILQKTRWNVGHVDGNETSTHVFYNKSTLQCIYEVVELFGGELRFRTEFTGSKITGRFVDLFSQRGQFRGKRFVYGKDVTNIKRTVDTSNLCTALIGRGKGEENEEGTGYGRKLDFTEVEWSVANGDPVDKPLGQDWVGTEEALKRYGRPDGQGGLIHRERVIEFEDEEDPVKLLERTWEAYQQLSQPIVSYELDVIDLETVEGHRHEAVRLGDEVVVIDRKFNPELRLKARVLEIERDLINPESTKVQIGNVQNPFQHVERQIDLEERVKDKPVPTSWLDGYIDAIRNEILAGAGTVRLTEGGMLNLDKPPDQNPTKAIFIGNGIVAVSNERLPGGDPSTVGGWDWSGGTFITGDGAFADKVVAGTMLADRVRGGQLYLGGVVNGIGQDGRFYLLNDENEIVCQMDSRTQGFDELFVGHIKGNNVVTKNYTNLTYYIDPDNGSDENDGTEFAPFATLKKLTDSLPEANNAYIIVEMKEGSELNEVVELTGKFGSGIIEFRFNDSILNGHFRIGSCNHRIRLIGGTIVHDGIQHPQDSFVAACIRCYASNWVVLQDMTLKAEGKASFCIQAEGANMEVINCQVYDATSAQIFASLGGSIHAVDNAGSGCDVNFRASGSGLISGYGTEPLGSHSTPGGGQITGTWSEASAGQKPSTGAQPGKGTWSATGCGSYEPTYGWRTDSVYQGDPGSWAPQIGNYRGLWFFDYQNIRNALSGKTIKSIRIYLTRQSKGGYYSSRPLYFYTHNNTSASGGSPALSNSAGNLASFSPGESKWVELPKSFGEALKNGTARGIAIYDSSGSQQNYLLMSRSATLEIVYE</sequence>